<gene>
    <name evidence="1" type="ORF">RXV94_11220</name>
</gene>
<evidence type="ECO:0000313" key="2">
    <source>
        <dbReference type="Proteomes" id="UP001268651"/>
    </source>
</evidence>
<protein>
    <submittedName>
        <fullName evidence="1">Uncharacterized protein</fullName>
    </submittedName>
</protein>
<sequence length="170" mass="19611">MKLLYILFSLLLFVGCNQVKDEGQDSSVDLIDTLKISKNDISKLDYIEFVLDQKAQALFISWTSYTDLEGHIDNLKQGNIAFFSENPELLDALIKDFKETLPEEINTPAIQARIKELETKIYKLQSNSRLFNNDKTHVLPVIKELLIAFSNFNLQINKKFEKEAQNIQKP</sequence>
<dbReference type="Proteomes" id="UP001268651">
    <property type="component" value="Unassembled WGS sequence"/>
</dbReference>
<comment type="caution">
    <text evidence="1">The sequence shown here is derived from an EMBL/GenBank/DDBJ whole genome shotgun (WGS) entry which is preliminary data.</text>
</comment>
<accession>A0ABU3U8I5</accession>
<reference evidence="1 2" key="1">
    <citation type="submission" date="2023-10" db="EMBL/GenBank/DDBJ databases">
        <title>Marimonas sp. nov. isolated from tidal mud flat.</title>
        <authorList>
            <person name="Jaincy N.J."/>
            <person name="Srinivasan S."/>
            <person name="Lee S.-S."/>
        </authorList>
    </citation>
    <scope>NUCLEOTIDE SEQUENCE [LARGE SCALE GENOMIC DNA]</scope>
    <source>
        <strain evidence="1 2">MJ-SS3</strain>
    </source>
</reference>
<keyword evidence="2" id="KW-1185">Reference proteome</keyword>
<organism evidence="1 2">
    <name type="scientific">Gilvirhabdus luticola</name>
    <dbReference type="NCBI Taxonomy" id="3079858"/>
    <lineage>
        <taxon>Bacteria</taxon>
        <taxon>Pseudomonadati</taxon>
        <taxon>Bacteroidota</taxon>
        <taxon>Flavobacteriia</taxon>
        <taxon>Flavobacteriales</taxon>
        <taxon>Flavobacteriaceae</taxon>
        <taxon>Gilvirhabdus</taxon>
    </lineage>
</organism>
<name>A0ABU3U8I5_9FLAO</name>
<evidence type="ECO:0000313" key="1">
    <source>
        <dbReference type="EMBL" id="MDU8886732.1"/>
    </source>
</evidence>
<dbReference type="PROSITE" id="PS51257">
    <property type="entry name" value="PROKAR_LIPOPROTEIN"/>
    <property type="match status" value="1"/>
</dbReference>
<proteinExistence type="predicted"/>
<dbReference type="RefSeq" id="WP_316662829.1">
    <property type="nucleotide sequence ID" value="NZ_JAWHTF010000006.1"/>
</dbReference>
<dbReference type="EMBL" id="JAWHTF010000006">
    <property type="protein sequence ID" value="MDU8886732.1"/>
    <property type="molecule type" value="Genomic_DNA"/>
</dbReference>